<organism evidence="2 3">
    <name type="scientific">Paracoccus siganidrum</name>
    <dbReference type="NCBI Taxonomy" id="1276757"/>
    <lineage>
        <taxon>Bacteria</taxon>
        <taxon>Pseudomonadati</taxon>
        <taxon>Pseudomonadota</taxon>
        <taxon>Alphaproteobacteria</taxon>
        <taxon>Rhodobacterales</taxon>
        <taxon>Paracoccaceae</taxon>
        <taxon>Paracoccus</taxon>
    </lineage>
</organism>
<feature type="compositionally biased region" description="Basic and acidic residues" evidence="1">
    <location>
        <begin position="50"/>
        <end position="60"/>
    </location>
</feature>
<evidence type="ECO:0000313" key="3">
    <source>
        <dbReference type="Proteomes" id="UP000283587"/>
    </source>
</evidence>
<proteinExistence type="predicted"/>
<dbReference type="RefSeq" id="WP_119899527.1">
    <property type="nucleotide sequence ID" value="NZ_QNRC01000004.1"/>
</dbReference>
<dbReference type="AlphaFoldDB" id="A0A419A3X2"/>
<name>A0A419A3X2_9RHOB</name>
<accession>A0A419A3X2</accession>
<protein>
    <recommendedName>
        <fullName evidence="4">HK97 gp10 family phage protein</fullName>
    </recommendedName>
</protein>
<feature type="region of interest" description="Disordered" evidence="1">
    <location>
        <begin position="42"/>
        <end position="82"/>
    </location>
</feature>
<feature type="compositionally biased region" description="Polar residues" evidence="1">
    <location>
        <begin position="68"/>
        <end position="82"/>
    </location>
</feature>
<reference evidence="3" key="1">
    <citation type="submission" date="2018-09" db="EMBL/GenBank/DDBJ databases">
        <title>Paracoccus onubensis nov. sp. a moderate halophilic bacterium isolated from Gruta de las Maravillas (Aracena, Spain).</title>
        <authorList>
            <person name="Jurado V."/>
            <person name="Gutierrez-Patricio S."/>
            <person name="Gonzalez-Pimentel J.L."/>
            <person name="Miller A.Z."/>
            <person name="Laiz L."/>
            <person name="Saiz-Jimenez C."/>
        </authorList>
    </citation>
    <scope>NUCLEOTIDE SEQUENCE [LARGE SCALE GENOMIC DNA]</scope>
    <source>
        <strain evidence="3">DSM 26381</strain>
    </source>
</reference>
<evidence type="ECO:0008006" key="4">
    <source>
        <dbReference type="Google" id="ProtNLM"/>
    </source>
</evidence>
<sequence length="141" mass="15435">MARIIGDRALNARLTRMARGADVTPALVRAAERTRAEYIEKVQQVSPGRTETRYSPRREVTVSAPGSAPNTDTGDLVNNTGAGSFRRNQAEAWSSMGYADDLEFGTHKMAPRPAMQPAFDETKQQALNDIAAALRKDMRNG</sequence>
<dbReference type="EMBL" id="QZEW01000075">
    <property type="protein sequence ID" value="RJL08415.1"/>
    <property type="molecule type" value="Genomic_DNA"/>
</dbReference>
<keyword evidence="3" id="KW-1185">Reference proteome</keyword>
<comment type="caution">
    <text evidence="2">The sequence shown here is derived from an EMBL/GenBank/DDBJ whole genome shotgun (WGS) entry which is preliminary data.</text>
</comment>
<gene>
    <name evidence="2" type="ORF">D3P05_16225</name>
</gene>
<evidence type="ECO:0000256" key="1">
    <source>
        <dbReference type="SAM" id="MobiDB-lite"/>
    </source>
</evidence>
<evidence type="ECO:0000313" key="2">
    <source>
        <dbReference type="EMBL" id="RJL08415.1"/>
    </source>
</evidence>
<dbReference type="Proteomes" id="UP000283587">
    <property type="component" value="Unassembled WGS sequence"/>
</dbReference>